<dbReference type="InterPro" id="IPR004390">
    <property type="entry name" value="SR_rcpt_FtsY"/>
</dbReference>
<evidence type="ECO:0000256" key="1">
    <source>
        <dbReference type="ARBA" id="ARBA00022475"/>
    </source>
</evidence>
<keyword evidence="12" id="KW-1185">Reference proteome</keyword>
<organism evidence="11 12">
    <name type="scientific">Fervidobacterium gondwanense DSM 13020</name>
    <dbReference type="NCBI Taxonomy" id="1121883"/>
    <lineage>
        <taxon>Bacteria</taxon>
        <taxon>Thermotogati</taxon>
        <taxon>Thermotogota</taxon>
        <taxon>Thermotogae</taxon>
        <taxon>Thermotogales</taxon>
        <taxon>Fervidobacteriaceae</taxon>
        <taxon>Fervidobacterium</taxon>
    </lineage>
</organism>
<dbReference type="SMART" id="SM00963">
    <property type="entry name" value="SRP54_N"/>
    <property type="match status" value="1"/>
</dbReference>
<dbReference type="SUPFAM" id="SSF47364">
    <property type="entry name" value="Domain of the SRP/SRP receptor G-proteins"/>
    <property type="match status" value="1"/>
</dbReference>
<feature type="binding site" evidence="9">
    <location>
        <begin position="246"/>
        <end position="249"/>
    </location>
    <ligand>
        <name>GTP</name>
        <dbReference type="ChEBI" id="CHEBI:37565"/>
    </ligand>
</feature>
<keyword evidence="7 9" id="KW-0675">Receptor</keyword>
<dbReference type="GO" id="GO:0005047">
    <property type="term" value="F:signal recognition particle binding"/>
    <property type="evidence" value="ECO:0007669"/>
    <property type="project" value="TreeGrafter"/>
</dbReference>
<keyword evidence="1 9" id="KW-1003">Cell membrane</keyword>
<name>A0A1M7RVW5_FERGO</name>
<comment type="catalytic activity">
    <reaction evidence="8 9">
        <text>GTP + H2O = GDP + phosphate + H(+)</text>
        <dbReference type="Rhea" id="RHEA:19669"/>
        <dbReference type="ChEBI" id="CHEBI:15377"/>
        <dbReference type="ChEBI" id="CHEBI:15378"/>
        <dbReference type="ChEBI" id="CHEBI:37565"/>
        <dbReference type="ChEBI" id="CHEBI:43474"/>
        <dbReference type="ChEBI" id="CHEBI:58189"/>
        <dbReference type="EC" id="3.6.5.4"/>
    </reaction>
</comment>
<dbReference type="CDD" id="cd17874">
    <property type="entry name" value="FtsY"/>
    <property type="match status" value="1"/>
</dbReference>
<dbReference type="InterPro" id="IPR027417">
    <property type="entry name" value="P-loop_NTPase"/>
</dbReference>
<evidence type="ECO:0000256" key="4">
    <source>
        <dbReference type="ARBA" id="ARBA00022801"/>
    </source>
</evidence>
<dbReference type="SUPFAM" id="SSF52540">
    <property type="entry name" value="P-loop containing nucleoside triphosphate hydrolases"/>
    <property type="match status" value="1"/>
</dbReference>
<dbReference type="NCBIfam" id="TIGR00064">
    <property type="entry name" value="ftsY"/>
    <property type="match status" value="1"/>
</dbReference>
<dbReference type="Gene3D" id="3.40.50.300">
    <property type="entry name" value="P-loop containing nucleotide triphosphate hydrolases"/>
    <property type="match status" value="1"/>
</dbReference>
<dbReference type="FunFam" id="3.40.50.300:FF:000053">
    <property type="entry name" value="Signal recognition particle receptor FtsY"/>
    <property type="match status" value="1"/>
</dbReference>
<dbReference type="InterPro" id="IPR013822">
    <property type="entry name" value="Signal_recog_particl_SRP54_hlx"/>
</dbReference>
<dbReference type="GO" id="GO:0005886">
    <property type="term" value="C:plasma membrane"/>
    <property type="evidence" value="ECO:0007669"/>
    <property type="project" value="UniProtKB-SubCell"/>
</dbReference>
<dbReference type="RefSeq" id="WP_072757470.1">
    <property type="nucleotide sequence ID" value="NZ_FRDJ01000001.1"/>
</dbReference>
<dbReference type="GO" id="GO:0003924">
    <property type="term" value="F:GTPase activity"/>
    <property type="evidence" value="ECO:0007669"/>
    <property type="project" value="UniProtKB-UniRule"/>
</dbReference>
<evidence type="ECO:0000256" key="3">
    <source>
        <dbReference type="ARBA" id="ARBA00022741"/>
    </source>
</evidence>
<keyword evidence="6 9" id="KW-0472">Membrane</keyword>
<sequence>MGFFDKLKEGLKKSRDTFFNKIGQILKIKKFDKETREEIEELLILADVGVEATEYILERLEEMKPEDAFRALKEILVEILSKDNNLNIPQTKPFVISMVGVNGSGKTTTCGKLAHIFKSEGKQVVVGACDTFRAAAIDQLKVWADRSGATFIAHMEGADAGAVAYDAVNHAISKGKDVVILDTAGRLHNKKHLMDELQKVNRVVQKLVPDAPHEVLLVMDAVTGQNGLQQAKIFKEVVNVTGIVLTKLDGTAKGGIAIAIAKELGIPIKFIGVGEGIEDLKPFDPRDFVEALMSGDESDGSDTGTSAVG</sequence>
<dbReference type="PANTHER" id="PTHR43134:SF1">
    <property type="entry name" value="SIGNAL RECOGNITION PARTICLE RECEPTOR SUBUNIT ALPHA"/>
    <property type="match status" value="1"/>
</dbReference>
<dbReference type="GO" id="GO:0005737">
    <property type="term" value="C:cytoplasm"/>
    <property type="evidence" value="ECO:0007669"/>
    <property type="project" value="UniProtKB-SubCell"/>
</dbReference>
<evidence type="ECO:0000256" key="9">
    <source>
        <dbReference type="HAMAP-Rule" id="MF_00920"/>
    </source>
</evidence>
<dbReference type="Pfam" id="PF02881">
    <property type="entry name" value="SRP54_N"/>
    <property type="match status" value="1"/>
</dbReference>
<comment type="function">
    <text evidence="9">Involved in targeting and insertion of nascent membrane proteins into the cytoplasmic membrane. Acts as a receptor for the complex formed by the signal recognition particle (SRP) and the ribosome-nascent chain (RNC).</text>
</comment>
<dbReference type="EC" id="3.6.5.4" evidence="9"/>
<evidence type="ECO:0000259" key="10">
    <source>
        <dbReference type="PROSITE" id="PS00300"/>
    </source>
</evidence>
<evidence type="ECO:0000256" key="7">
    <source>
        <dbReference type="ARBA" id="ARBA00023170"/>
    </source>
</evidence>
<dbReference type="OrthoDB" id="9804720at2"/>
<keyword evidence="2 9" id="KW-0963">Cytoplasm</keyword>
<protein>
    <recommendedName>
        <fullName evidence="9">Signal recognition particle receptor FtsY</fullName>
        <shortName evidence="9">SRP receptor</shortName>
        <ecNumber evidence="9">3.6.5.4</ecNumber>
    </recommendedName>
</protein>
<feature type="binding site" evidence="9">
    <location>
        <begin position="100"/>
        <end position="107"/>
    </location>
    <ligand>
        <name>GTP</name>
        <dbReference type="ChEBI" id="CHEBI:37565"/>
    </ligand>
</feature>
<dbReference type="SMART" id="SM00962">
    <property type="entry name" value="SRP54"/>
    <property type="match status" value="1"/>
</dbReference>
<evidence type="ECO:0000256" key="5">
    <source>
        <dbReference type="ARBA" id="ARBA00023134"/>
    </source>
</evidence>
<keyword evidence="4 9" id="KW-0378">Hydrolase</keyword>
<evidence type="ECO:0000313" key="11">
    <source>
        <dbReference type="EMBL" id="SHN50507.1"/>
    </source>
</evidence>
<evidence type="ECO:0000256" key="2">
    <source>
        <dbReference type="ARBA" id="ARBA00022490"/>
    </source>
</evidence>
<feature type="binding site" evidence="9">
    <location>
        <begin position="182"/>
        <end position="186"/>
    </location>
    <ligand>
        <name>GTP</name>
        <dbReference type="ChEBI" id="CHEBI:37565"/>
    </ligand>
</feature>
<dbReference type="GO" id="GO:0005525">
    <property type="term" value="F:GTP binding"/>
    <property type="evidence" value="ECO:0007669"/>
    <property type="project" value="UniProtKB-UniRule"/>
</dbReference>
<dbReference type="GO" id="GO:0006614">
    <property type="term" value="P:SRP-dependent cotranslational protein targeting to membrane"/>
    <property type="evidence" value="ECO:0007669"/>
    <property type="project" value="InterPro"/>
</dbReference>
<dbReference type="STRING" id="1121883.SAMN02745226_00252"/>
<comment type="similarity">
    <text evidence="9">Belongs to the GTP-binding SRP family. FtsY subfamily.</text>
</comment>
<dbReference type="InterPro" id="IPR036225">
    <property type="entry name" value="SRP/SRP_N"/>
</dbReference>
<dbReference type="HAMAP" id="MF_00920">
    <property type="entry name" value="FtsY"/>
    <property type="match status" value="1"/>
</dbReference>
<dbReference type="SMART" id="SM00382">
    <property type="entry name" value="AAA"/>
    <property type="match status" value="1"/>
</dbReference>
<dbReference type="InterPro" id="IPR042101">
    <property type="entry name" value="SRP54_N_sf"/>
</dbReference>
<keyword evidence="3 9" id="KW-0547">Nucleotide-binding</keyword>
<evidence type="ECO:0000256" key="6">
    <source>
        <dbReference type="ARBA" id="ARBA00023136"/>
    </source>
</evidence>
<comment type="subcellular location">
    <subcellularLocation>
        <location evidence="9">Cell membrane</location>
        <topology evidence="9">Peripheral membrane protein</topology>
        <orientation evidence="9">Cytoplasmic side</orientation>
    </subcellularLocation>
    <subcellularLocation>
        <location evidence="9">Cytoplasm</location>
    </subcellularLocation>
</comment>
<evidence type="ECO:0000313" key="12">
    <source>
        <dbReference type="Proteomes" id="UP000184207"/>
    </source>
</evidence>
<dbReference type="Gene3D" id="1.20.120.140">
    <property type="entry name" value="Signal recognition particle SRP54, nucleotide-binding domain"/>
    <property type="match status" value="1"/>
</dbReference>
<dbReference type="PANTHER" id="PTHR43134">
    <property type="entry name" value="SIGNAL RECOGNITION PARTICLE RECEPTOR SUBUNIT ALPHA"/>
    <property type="match status" value="1"/>
</dbReference>
<dbReference type="Proteomes" id="UP000184207">
    <property type="component" value="Unassembled WGS sequence"/>
</dbReference>
<dbReference type="InterPro" id="IPR000897">
    <property type="entry name" value="SRP54_GTPase_dom"/>
</dbReference>
<evidence type="ECO:0000256" key="8">
    <source>
        <dbReference type="ARBA" id="ARBA00048027"/>
    </source>
</evidence>
<reference evidence="12" key="1">
    <citation type="submission" date="2016-12" db="EMBL/GenBank/DDBJ databases">
        <authorList>
            <person name="Varghese N."/>
            <person name="Submissions S."/>
        </authorList>
    </citation>
    <scope>NUCLEOTIDE SEQUENCE [LARGE SCALE GENOMIC DNA]</scope>
    <source>
        <strain evidence="12">DSM 13020</strain>
    </source>
</reference>
<keyword evidence="5 9" id="KW-0342">GTP-binding</keyword>
<dbReference type="AlphaFoldDB" id="A0A1M7RVW5"/>
<dbReference type="PROSITE" id="PS00300">
    <property type="entry name" value="SRP54"/>
    <property type="match status" value="1"/>
</dbReference>
<dbReference type="EMBL" id="FRDJ01000001">
    <property type="protein sequence ID" value="SHN50507.1"/>
    <property type="molecule type" value="Genomic_DNA"/>
</dbReference>
<comment type="subunit">
    <text evidence="9">Part of the signal recognition particle protein translocation system, which is composed of SRP and FtsY.</text>
</comment>
<accession>A0A1M7RVW5</accession>
<dbReference type="Pfam" id="PF00448">
    <property type="entry name" value="SRP54"/>
    <property type="match status" value="1"/>
</dbReference>
<feature type="domain" description="SRP54-type proteins GTP-binding" evidence="10">
    <location>
        <begin position="267"/>
        <end position="280"/>
    </location>
</feature>
<proteinExistence type="inferred from homology"/>
<dbReference type="InterPro" id="IPR003593">
    <property type="entry name" value="AAA+_ATPase"/>
</dbReference>
<gene>
    <name evidence="9" type="primary">ftsY</name>
    <name evidence="11" type="ORF">SAMN02745226_00252</name>
</gene>